<dbReference type="EMBL" id="MKIP01000059">
    <property type="protein sequence ID" value="OLP57936.1"/>
    <property type="molecule type" value="Genomic_DNA"/>
</dbReference>
<feature type="transmembrane region" description="Helical" evidence="1">
    <location>
        <begin position="45"/>
        <end position="63"/>
    </location>
</feature>
<evidence type="ECO:0000313" key="2">
    <source>
        <dbReference type="EMBL" id="OLP57936.1"/>
    </source>
</evidence>
<accession>A0A1Q9ARD8</accession>
<keyword evidence="3" id="KW-1185">Reference proteome</keyword>
<keyword evidence="1" id="KW-0812">Transmembrane</keyword>
<keyword evidence="1" id="KW-0472">Membrane</keyword>
<dbReference type="RefSeq" id="WP_075629843.1">
    <property type="nucleotide sequence ID" value="NZ_FOAM01000007.1"/>
</dbReference>
<dbReference type="AlphaFoldDB" id="A0A1Q9ARD8"/>
<dbReference type="Proteomes" id="UP000186364">
    <property type="component" value="Unassembled WGS sequence"/>
</dbReference>
<protein>
    <submittedName>
        <fullName evidence="2">Uncharacterized protein</fullName>
    </submittedName>
</protein>
<organism evidence="2 3">
    <name type="scientific">Xaviernesmea oryzae</name>
    <dbReference type="NCBI Taxonomy" id="464029"/>
    <lineage>
        <taxon>Bacteria</taxon>
        <taxon>Pseudomonadati</taxon>
        <taxon>Pseudomonadota</taxon>
        <taxon>Alphaproteobacteria</taxon>
        <taxon>Hyphomicrobiales</taxon>
        <taxon>Rhizobiaceae</taxon>
        <taxon>Rhizobium/Agrobacterium group</taxon>
        <taxon>Xaviernesmea</taxon>
    </lineage>
</organism>
<evidence type="ECO:0000256" key="1">
    <source>
        <dbReference type="SAM" id="Phobius"/>
    </source>
</evidence>
<keyword evidence="1" id="KW-1133">Transmembrane helix</keyword>
<sequence length="295" mass="31744">MTHRLGSNSATGAPSRRKLLASIAFMGLMASIILVFLRPLGVAEWVSLVISIAFVLLGCVVLWRQREGKRATSRVAALSAGFAARPADEDAFPHLDAIVGSPSPQERQAIETVLSALMEAEALDPGEVDADLLWRAAQELDPGETIGIGEAINAFGTLHEAGRFEARRMTFVPVHVEYDSALLAAIALSILRSLGHRIGADDIRLTLAERGTEVEASMALTLEDRVETITFPFLFKDAAPELFPALARLGRAKEPRVLVCADPGYQALVFVAVRPGSEELLNRRLSANGNLFGPP</sequence>
<evidence type="ECO:0000313" key="3">
    <source>
        <dbReference type="Proteomes" id="UP000186364"/>
    </source>
</evidence>
<comment type="caution">
    <text evidence="2">The sequence shown here is derived from an EMBL/GenBank/DDBJ whole genome shotgun (WGS) entry which is preliminary data.</text>
</comment>
<dbReference type="OrthoDB" id="7914204at2"/>
<reference evidence="2 3" key="1">
    <citation type="submission" date="2016-09" db="EMBL/GenBank/DDBJ databases">
        <title>Rhizobium sp. nov., a novel species isolated from the rice rhizosphere.</title>
        <authorList>
            <person name="Zhao J."/>
            <person name="Zhang X."/>
        </authorList>
    </citation>
    <scope>NUCLEOTIDE SEQUENCE [LARGE SCALE GENOMIC DNA]</scope>
    <source>
        <strain evidence="2 3">1.7048</strain>
    </source>
</reference>
<proteinExistence type="predicted"/>
<gene>
    <name evidence="2" type="ORF">BJF93_13955</name>
</gene>
<name>A0A1Q9ARD8_9HYPH</name>
<feature type="transmembrane region" description="Helical" evidence="1">
    <location>
        <begin position="20"/>
        <end position="39"/>
    </location>
</feature>